<keyword evidence="2" id="KW-0472">Membrane</keyword>
<evidence type="ECO:0000256" key="2">
    <source>
        <dbReference type="SAM" id="Phobius"/>
    </source>
</evidence>
<dbReference type="Proteomes" id="UP001177003">
    <property type="component" value="Chromosome 2"/>
</dbReference>
<name>A0AA35W0H1_LACSI</name>
<feature type="region of interest" description="Disordered" evidence="1">
    <location>
        <begin position="153"/>
        <end position="251"/>
    </location>
</feature>
<feature type="compositionally biased region" description="Basic and acidic residues" evidence="1">
    <location>
        <begin position="228"/>
        <end position="238"/>
    </location>
</feature>
<feature type="compositionally biased region" description="Acidic residues" evidence="1">
    <location>
        <begin position="68"/>
        <end position="83"/>
    </location>
</feature>
<keyword evidence="2" id="KW-0812">Transmembrane</keyword>
<protein>
    <recommendedName>
        <fullName evidence="5">Transmembrane protein</fullName>
    </recommendedName>
</protein>
<dbReference type="PANTHER" id="PTHR35719:SF5">
    <property type="entry name" value="T6K12.7 PROTEIN"/>
    <property type="match status" value="1"/>
</dbReference>
<evidence type="ECO:0000313" key="4">
    <source>
        <dbReference type="Proteomes" id="UP001177003"/>
    </source>
</evidence>
<accession>A0AA35W0H1</accession>
<keyword evidence="4" id="KW-1185">Reference proteome</keyword>
<feature type="compositionally biased region" description="Basic residues" evidence="1">
    <location>
        <begin position="153"/>
        <end position="162"/>
    </location>
</feature>
<feature type="region of interest" description="Disordered" evidence="1">
    <location>
        <begin position="62"/>
        <end position="83"/>
    </location>
</feature>
<reference evidence="3" key="1">
    <citation type="submission" date="2023-04" db="EMBL/GenBank/DDBJ databases">
        <authorList>
            <person name="Vijverberg K."/>
            <person name="Xiong W."/>
            <person name="Schranz E."/>
        </authorList>
    </citation>
    <scope>NUCLEOTIDE SEQUENCE</scope>
</reference>
<feature type="transmembrane region" description="Helical" evidence="2">
    <location>
        <begin position="259"/>
        <end position="277"/>
    </location>
</feature>
<evidence type="ECO:0008006" key="5">
    <source>
        <dbReference type="Google" id="ProtNLM"/>
    </source>
</evidence>
<feature type="transmembrane region" description="Helical" evidence="2">
    <location>
        <begin position="128"/>
        <end position="150"/>
    </location>
</feature>
<proteinExistence type="predicted"/>
<evidence type="ECO:0000256" key="1">
    <source>
        <dbReference type="SAM" id="MobiDB-lite"/>
    </source>
</evidence>
<dbReference type="EMBL" id="OX465078">
    <property type="protein sequence ID" value="CAI9271288.1"/>
    <property type="molecule type" value="Genomic_DNA"/>
</dbReference>
<sequence>MVFLIFYTHIHPTPPPLRNQQLWPAPAITQPFFPLNPTPTFPRRIHTKARRWDSNAETFRTQSFDFNSGDDDDDDDDDDDFEDDDANQWLDILEDFIDGVWIFKVFRSFGWFLPAIISSLLLTSGPKAFLMAMAIPLGQSALSMLFQTVWGRPKNKTRRRGKSKSEGKRKPPPPPRRGGASYVYMDEEEYPRGERKRAPGYQTWVAGDGGASDNKSGGSSASFGGWEELDRKSGSFKDGKRKPLKSKLSRRERRSTTPLFFRLLIAVFPFLGSWTRML</sequence>
<dbReference type="AlphaFoldDB" id="A0AA35W0H1"/>
<evidence type="ECO:0000313" key="3">
    <source>
        <dbReference type="EMBL" id="CAI9271288.1"/>
    </source>
</evidence>
<feature type="compositionally biased region" description="Polar residues" evidence="1">
    <location>
        <begin position="213"/>
        <end position="222"/>
    </location>
</feature>
<keyword evidence="2" id="KW-1133">Transmembrane helix</keyword>
<organism evidence="3 4">
    <name type="scientific">Lactuca saligna</name>
    <name type="common">Willowleaf lettuce</name>
    <dbReference type="NCBI Taxonomy" id="75948"/>
    <lineage>
        <taxon>Eukaryota</taxon>
        <taxon>Viridiplantae</taxon>
        <taxon>Streptophyta</taxon>
        <taxon>Embryophyta</taxon>
        <taxon>Tracheophyta</taxon>
        <taxon>Spermatophyta</taxon>
        <taxon>Magnoliopsida</taxon>
        <taxon>eudicotyledons</taxon>
        <taxon>Gunneridae</taxon>
        <taxon>Pentapetalae</taxon>
        <taxon>asterids</taxon>
        <taxon>campanulids</taxon>
        <taxon>Asterales</taxon>
        <taxon>Asteraceae</taxon>
        <taxon>Cichorioideae</taxon>
        <taxon>Cichorieae</taxon>
        <taxon>Lactucinae</taxon>
        <taxon>Lactuca</taxon>
    </lineage>
</organism>
<gene>
    <name evidence="3" type="ORF">LSALG_LOCUS11560</name>
</gene>
<dbReference type="PANTHER" id="PTHR35719">
    <property type="entry name" value="OS01G0680600 PROTEIN"/>
    <property type="match status" value="1"/>
</dbReference>
<feature type="compositionally biased region" description="Basic residues" evidence="1">
    <location>
        <begin position="239"/>
        <end position="251"/>
    </location>
</feature>